<dbReference type="InterPro" id="IPR002104">
    <property type="entry name" value="Integrase_catalytic"/>
</dbReference>
<dbReference type="GO" id="GO:0015074">
    <property type="term" value="P:DNA integration"/>
    <property type="evidence" value="ECO:0007669"/>
    <property type="project" value="UniProtKB-KW"/>
</dbReference>
<keyword evidence="1" id="KW-0159">Chromosome partition</keyword>
<dbReference type="AlphaFoldDB" id="A0A512E408"/>
<reference evidence="5 6" key="1">
    <citation type="submission" date="2019-07" db="EMBL/GenBank/DDBJ databases">
        <title>Whole genome shotgun sequence of Skermanella aerolata NBRC 106429.</title>
        <authorList>
            <person name="Hosoyama A."/>
            <person name="Uohara A."/>
            <person name="Ohji S."/>
            <person name="Ichikawa N."/>
        </authorList>
    </citation>
    <scope>NUCLEOTIDE SEQUENCE [LARGE SCALE GENOMIC DNA]</scope>
    <source>
        <strain evidence="5 6">NBRC 106429</strain>
    </source>
</reference>
<dbReference type="InterPro" id="IPR011010">
    <property type="entry name" value="DNA_brk_join_enz"/>
</dbReference>
<keyword evidence="2" id="KW-0229">DNA integration</keyword>
<organism evidence="5 6">
    <name type="scientific">Skermanella aerolata</name>
    <dbReference type="NCBI Taxonomy" id="393310"/>
    <lineage>
        <taxon>Bacteria</taxon>
        <taxon>Pseudomonadati</taxon>
        <taxon>Pseudomonadota</taxon>
        <taxon>Alphaproteobacteria</taxon>
        <taxon>Rhodospirillales</taxon>
        <taxon>Azospirillaceae</taxon>
        <taxon>Skermanella</taxon>
    </lineage>
</organism>
<dbReference type="GO" id="GO:0003677">
    <property type="term" value="F:DNA binding"/>
    <property type="evidence" value="ECO:0007669"/>
    <property type="project" value="InterPro"/>
</dbReference>
<proteinExistence type="predicted"/>
<dbReference type="SUPFAM" id="SSF56349">
    <property type="entry name" value="DNA breaking-rejoining enzymes"/>
    <property type="match status" value="1"/>
</dbReference>
<dbReference type="Proteomes" id="UP000321523">
    <property type="component" value="Unassembled WGS sequence"/>
</dbReference>
<dbReference type="OrthoDB" id="5513193at2"/>
<dbReference type="RefSeq" id="WP_044437613.1">
    <property type="nucleotide sequence ID" value="NZ_BJYZ01000089.1"/>
</dbReference>
<evidence type="ECO:0000256" key="3">
    <source>
        <dbReference type="ARBA" id="ARBA00023172"/>
    </source>
</evidence>
<evidence type="ECO:0000259" key="4">
    <source>
        <dbReference type="PROSITE" id="PS51898"/>
    </source>
</evidence>
<dbReference type="InterPro" id="IPR013762">
    <property type="entry name" value="Integrase-like_cat_sf"/>
</dbReference>
<protein>
    <recommendedName>
        <fullName evidence="4">Tyr recombinase domain-containing protein</fullName>
    </recommendedName>
</protein>
<evidence type="ECO:0000256" key="2">
    <source>
        <dbReference type="ARBA" id="ARBA00022908"/>
    </source>
</evidence>
<sequence>MPAPGACASARPTRSGKKEIDAILAAVGSGAQTPHRDLIGLRDSAVLLVARDTLCRASEVVALRWEDLEDGEDGEGLILVRRSKTDQEGAGAARFLADDTMRALAAWRAAIGRAIDPATGAVVPPSPFVFRHLSPRGYGPALSPTSYAAIVKARSASIGLSGAYSGHSTRVGGAQDLVAAGEDLPAVMQAGGWKSPAMVARYTERLQTGRGAVARVRRRRRAGTPVGDA</sequence>
<dbReference type="PANTHER" id="PTHR30349">
    <property type="entry name" value="PHAGE INTEGRASE-RELATED"/>
    <property type="match status" value="1"/>
</dbReference>
<dbReference type="PROSITE" id="PS51898">
    <property type="entry name" value="TYR_RECOMBINASE"/>
    <property type="match status" value="1"/>
</dbReference>
<dbReference type="Pfam" id="PF00589">
    <property type="entry name" value="Phage_integrase"/>
    <property type="match status" value="1"/>
</dbReference>
<gene>
    <name evidence="5" type="ORF">SAE02_76110</name>
</gene>
<evidence type="ECO:0000313" key="6">
    <source>
        <dbReference type="Proteomes" id="UP000321523"/>
    </source>
</evidence>
<accession>A0A512E408</accession>
<evidence type="ECO:0000313" key="5">
    <source>
        <dbReference type="EMBL" id="GEO43463.1"/>
    </source>
</evidence>
<keyword evidence="6" id="KW-1185">Reference proteome</keyword>
<feature type="domain" description="Tyr recombinase" evidence="4">
    <location>
        <begin position="10"/>
        <end position="217"/>
    </location>
</feature>
<dbReference type="EMBL" id="BJYZ01000089">
    <property type="protein sequence ID" value="GEO43463.1"/>
    <property type="molecule type" value="Genomic_DNA"/>
</dbReference>
<evidence type="ECO:0000256" key="1">
    <source>
        <dbReference type="ARBA" id="ARBA00022829"/>
    </source>
</evidence>
<comment type="caution">
    <text evidence="5">The sequence shown here is derived from an EMBL/GenBank/DDBJ whole genome shotgun (WGS) entry which is preliminary data.</text>
</comment>
<name>A0A512E408_9PROT</name>
<dbReference type="PANTHER" id="PTHR30349:SF81">
    <property type="entry name" value="TYROSINE RECOMBINASE XERC"/>
    <property type="match status" value="1"/>
</dbReference>
<dbReference type="Gene3D" id="1.10.443.10">
    <property type="entry name" value="Intergrase catalytic core"/>
    <property type="match status" value="1"/>
</dbReference>
<dbReference type="GO" id="GO:0006310">
    <property type="term" value="P:DNA recombination"/>
    <property type="evidence" value="ECO:0007669"/>
    <property type="project" value="UniProtKB-KW"/>
</dbReference>
<dbReference type="GO" id="GO:0007059">
    <property type="term" value="P:chromosome segregation"/>
    <property type="evidence" value="ECO:0007669"/>
    <property type="project" value="UniProtKB-KW"/>
</dbReference>
<dbReference type="InterPro" id="IPR050090">
    <property type="entry name" value="Tyrosine_recombinase_XerCD"/>
</dbReference>
<keyword evidence="3" id="KW-0233">DNA recombination</keyword>